<reference evidence="12 13" key="1">
    <citation type="submission" date="2014-08" db="EMBL/GenBank/DDBJ databases">
        <title>Complete genome of a marine bacteria Jeotgalibacillus malaysiensis.</title>
        <authorList>
            <person name="Yaakop A.S."/>
            <person name="Chan K.-G."/>
            <person name="Goh K.M."/>
        </authorList>
    </citation>
    <scope>NUCLEOTIDE SEQUENCE [LARGE SCALE GENOMIC DNA]</scope>
    <source>
        <strain evidence="12 13">D5</strain>
    </source>
</reference>
<dbReference type="UniPathway" id="UPA00098">
    <property type="reaction ID" value="UER00361"/>
</dbReference>
<dbReference type="STRING" id="1508404.JMA_20560"/>
<gene>
    <name evidence="6" type="primary">proC</name>
    <name evidence="12" type="ORF">JMA_20560</name>
</gene>
<keyword evidence="3 6" id="KW-0521">NADP</keyword>
<dbReference type="EMBL" id="CP009416">
    <property type="protein sequence ID" value="AJD91373.1"/>
    <property type="molecule type" value="Genomic_DNA"/>
</dbReference>
<dbReference type="Pfam" id="PF14748">
    <property type="entry name" value="P5CR_dimer"/>
    <property type="match status" value="1"/>
</dbReference>
<evidence type="ECO:0000256" key="9">
    <source>
        <dbReference type="RuleBase" id="RU003903"/>
    </source>
</evidence>
<dbReference type="PIRSF" id="PIRSF000193">
    <property type="entry name" value="Pyrrol-5-carb_rd"/>
    <property type="match status" value="1"/>
</dbReference>
<evidence type="ECO:0000256" key="4">
    <source>
        <dbReference type="ARBA" id="ARBA00023002"/>
    </source>
</evidence>
<dbReference type="InterPro" id="IPR008927">
    <property type="entry name" value="6-PGluconate_DH-like_C_sf"/>
</dbReference>
<dbReference type="FunFam" id="1.10.3730.10:FF:000001">
    <property type="entry name" value="Pyrroline-5-carboxylate reductase"/>
    <property type="match status" value="1"/>
</dbReference>
<comment type="subcellular location">
    <subcellularLocation>
        <location evidence="6">Cytoplasm</location>
    </subcellularLocation>
</comment>
<dbReference type="PANTHER" id="PTHR11645:SF49">
    <property type="entry name" value="PYRROLINE-5-CARBOXYLATE REDUCTASE 1"/>
    <property type="match status" value="1"/>
</dbReference>
<keyword evidence="2 6" id="KW-0641">Proline biosynthesis</keyword>
<feature type="domain" description="Pyrroline-5-carboxylate reductase catalytic N-terminal" evidence="10">
    <location>
        <begin position="2"/>
        <end position="97"/>
    </location>
</feature>
<sequence>MKIVFIGAGSMAEAMIKGMKNAKAFQQTELWVTNKNDKERLDLLTETYDINSSYDTRSLLKDADIVILAVKPKDASDALHTIQPYMKGQLLISVLAGLSTGYIESIIGPSPIARAMPNTSAMIGQSATGLTFNEHILDTQREMTVSIFSAIGSVTQVEETRLDLVTGLSGSGPAYIYYIVEAMEEAAAELGEDAMPFIVQTLKGAAQMLETSGRTPRELRKAITSEGGTTEAGIAQLEYHHVKEAFTACIKEATDHSGRLRRQFEQAHNI</sequence>
<dbReference type="PANTHER" id="PTHR11645">
    <property type="entry name" value="PYRROLINE-5-CARBOXYLATE REDUCTASE"/>
    <property type="match status" value="1"/>
</dbReference>
<evidence type="ECO:0000256" key="1">
    <source>
        <dbReference type="ARBA" id="ARBA00005525"/>
    </source>
</evidence>
<dbReference type="OrthoDB" id="9805754at2"/>
<dbReference type="Gene3D" id="3.40.50.720">
    <property type="entry name" value="NAD(P)-binding Rossmann-like Domain"/>
    <property type="match status" value="1"/>
</dbReference>
<evidence type="ECO:0000313" key="13">
    <source>
        <dbReference type="Proteomes" id="UP000031449"/>
    </source>
</evidence>
<organism evidence="12 13">
    <name type="scientific">Jeotgalibacillus malaysiensis</name>
    <dbReference type="NCBI Taxonomy" id="1508404"/>
    <lineage>
        <taxon>Bacteria</taxon>
        <taxon>Bacillati</taxon>
        <taxon>Bacillota</taxon>
        <taxon>Bacilli</taxon>
        <taxon>Bacillales</taxon>
        <taxon>Caryophanaceae</taxon>
        <taxon>Jeotgalibacillus</taxon>
    </lineage>
</organism>
<name>A0A0B5AS40_9BACL</name>
<keyword evidence="13" id="KW-1185">Reference proteome</keyword>
<comment type="catalytic activity">
    <reaction evidence="6 9">
        <text>L-proline + NADP(+) = (S)-1-pyrroline-5-carboxylate + NADPH + 2 H(+)</text>
        <dbReference type="Rhea" id="RHEA:14109"/>
        <dbReference type="ChEBI" id="CHEBI:15378"/>
        <dbReference type="ChEBI" id="CHEBI:17388"/>
        <dbReference type="ChEBI" id="CHEBI:57783"/>
        <dbReference type="ChEBI" id="CHEBI:58349"/>
        <dbReference type="ChEBI" id="CHEBI:60039"/>
        <dbReference type="EC" id="1.5.1.2"/>
    </reaction>
</comment>
<accession>A0A0B5AS40</accession>
<dbReference type="GO" id="GO:0055129">
    <property type="term" value="P:L-proline biosynthetic process"/>
    <property type="evidence" value="ECO:0007669"/>
    <property type="project" value="UniProtKB-UniRule"/>
</dbReference>
<dbReference type="NCBIfam" id="TIGR00112">
    <property type="entry name" value="proC"/>
    <property type="match status" value="1"/>
</dbReference>
<evidence type="ECO:0000259" key="11">
    <source>
        <dbReference type="Pfam" id="PF14748"/>
    </source>
</evidence>
<dbReference type="InterPro" id="IPR029036">
    <property type="entry name" value="P5CR_dimer"/>
</dbReference>
<evidence type="ECO:0000256" key="3">
    <source>
        <dbReference type="ARBA" id="ARBA00022857"/>
    </source>
</evidence>
<feature type="binding site" evidence="8">
    <location>
        <begin position="69"/>
        <end position="72"/>
    </location>
    <ligand>
        <name>NADP(+)</name>
        <dbReference type="ChEBI" id="CHEBI:58349"/>
    </ligand>
</feature>
<dbReference type="GO" id="GO:0005737">
    <property type="term" value="C:cytoplasm"/>
    <property type="evidence" value="ECO:0007669"/>
    <property type="project" value="UniProtKB-SubCell"/>
</dbReference>
<evidence type="ECO:0000256" key="5">
    <source>
        <dbReference type="ARBA" id="ARBA00058118"/>
    </source>
</evidence>
<dbReference type="GO" id="GO:0004735">
    <property type="term" value="F:pyrroline-5-carboxylate reductase activity"/>
    <property type="evidence" value="ECO:0007669"/>
    <property type="project" value="UniProtKB-UniRule"/>
</dbReference>
<dbReference type="InterPro" id="IPR036291">
    <property type="entry name" value="NAD(P)-bd_dom_sf"/>
</dbReference>
<dbReference type="Gene3D" id="1.10.3730.10">
    <property type="entry name" value="ProC C-terminal domain-like"/>
    <property type="match status" value="1"/>
</dbReference>
<keyword evidence="6" id="KW-0963">Cytoplasm</keyword>
<evidence type="ECO:0000256" key="7">
    <source>
        <dbReference type="NCBIfam" id="TIGR00112"/>
    </source>
</evidence>
<dbReference type="EC" id="1.5.1.2" evidence="6 7"/>
<dbReference type="AlphaFoldDB" id="A0A0B5AS40"/>
<dbReference type="PROSITE" id="PS00521">
    <property type="entry name" value="P5CR"/>
    <property type="match status" value="1"/>
</dbReference>
<evidence type="ECO:0000256" key="2">
    <source>
        <dbReference type="ARBA" id="ARBA00022650"/>
    </source>
</evidence>
<feature type="binding site" evidence="8">
    <location>
        <begin position="6"/>
        <end position="11"/>
    </location>
    <ligand>
        <name>NADP(+)</name>
        <dbReference type="ChEBI" id="CHEBI:58349"/>
    </ligand>
</feature>
<dbReference type="InterPro" id="IPR028939">
    <property type="entry name" value="P5C_Rdtase_cat_N"/>
</dbReference>
<feature type="domain" description="Pyrroline-5-carboxylate reductase dimerisation" evidence="11">
    <location>
        <begin position="159"/>
        <end position="258"/>
    </location>
</feature>
<dbReference type="KEGG" id="jeo:JMA_20560"/>
<dbReference type="Pfam" id="PF03807">
    <property type="entry name" value="F420_oxidored"/>
    <property type="match status" value="1"/>
</dbReference>
<dbReference type="HOGENOM" id="CLU_042344_0_1_9"/>
<dbReference type="SUPFAM" id="SSF48179">
    <property type="entry name" value="6-phosphogluconate dehydrogenase C-terminal domain-like"/>
    <property type="match status" value="1"/>
</dbReference>
<evidence type="ECO:0000256" key="8">
    <source>
        <dbReference type="PIRSR" id="PIRSR000193-1"/>
    </source>
</evidence>
<dbReference type="SUPFAM" id="SSF51735">
    <property type="entry name" value="NAD(P)-binding Rossmann-fold domains"/>
    <property type="match status" value="1"/>
</dbReference>
<comment type="catalytic activity">
    <reaction evidence="6">
        <text>L-proline + NAD(+) = (S)-1-pyrroline-5-carboxylate + NADH + 2 H(+)</text>
        <dbReference type="Rhea" id="RHEA:14105"/>
        <dbReference type="ChEBI" id="CHEBI:15378"/>
        <dbReference type="ChEBI" id="CHEBI:17388"/>
        <dbReference type="ChEBI" id="CHEBI:57540"/>
        <dbReference type="ChEBI" id="CHEBI:57945"/>
        <dbReference type="ChEBI" id="CHEBI:60039"/>
        <dbReference type="EC" id="1.5.1.2"/>
    </reaction>
</comment>
<dbReference type="InterPro" id="IPR000304">
    <property type="entry name" value="Pyrroline-COOH_reductase"/>
</dbReference>
<evidence type="ECO:0000313" key="12">
    <source>
        <dbReference type="EMBL" id="AJD91373.1"/>
    </source>
</evidence>
<dbReference type="InterPro" id="IPR053790">
    <property type="entry name" value="P5CR-like_CS"/>
</dbReference>
<dbReference type="HAMAP" id="MF_01925">
    <property type="entry name" value="P5C_reductase"/>
    <property type="match status" value="1"/>
</dbReference>
<comment type="similarity">
    <text evidence="1 6 9">Belongs to the pyrroline-5-carboxylate reductase family.</text>
</comment>
<proteinExistence type="inferred from homology"/>
<evidence type="ECO:0000259" key="10">
    <source>
        <dbReference type="Pfam" id="PF03807"/>
    </source>
</evidence>
<evidence type="ECO:0000256" key="6">
    <source>
        <dbReference type="HAMAP-Rule" id="MF_01925"/>
    </source>
</evidence>
<comment type="function">
    <text evidence="5 6">Catalyzes the reduction of 1-pyrroline-5-carboxylate (PCA) to L-proline.</text>
</comment>
<dbReference type="Proteomes" id="UP000031449">
    <property type="component" value="Chromosome"/>
</dbReference>
<comment type="pathway">
    <text evidence="6 9">Amino-acid biosynthesis; L-proline biosynthesis; L-proline from L-glutamate 5-semialdehyde: step 1/1.</text>
</comment>
<keyword evidence="6 9" id="KW-0028">Amino-acid biosynthesis</keyword>
<protein>
    <recommendedName>
        <fullName evidence="6 7">Pyrroline-5-carboxylate reductase</fullName>
        <shortName evidence="6">P5C reductase</shortName>
        <shortName evidence="6">P5CR</shortName>
        <ecNumber evidence="6 7">1.5.1.2</ecNumber>
    </recommendedName>
    <alternativeName>
        <fullName evidence="6">PCA reductase</fullName>
    </alternativeName>
</protein>
<keyword evidence="4 6" id="KW-0560">Oxidoreductase</keyword>